<dbReference type="AlphaFoldDB" id="F8L7I9"/>
<evidence type="ECO:0000313" key="1">
    <source>
        <dbReference type="EMBL" id="CCB88722.1"/>
    </source>
</evidence>
<dbReference type="EMBL" id="FR872582">
    <property type="protein sequence ID" value="CCB88722.1"/>
    <property type="molecule type" value="Genomic_DNA"/>
</dbReference>
<name>F8L7I9_SIMNZ</name>
<dbReference type="STRING" id="331113.SNE_A08450"/>
<dbReference type="Proteomes" id="UP000000496">
    <property type="component" value="Chromosome gsn.131"/>
</dbReference>
<gene>
    <name evidence="1" type="ordered locus">SNE_A08450</name>
</gene>
<evidence type="ECO:0000313" key="2">
    <source>
        <dbReference type="Proteomes" id="UP000000496"/>
    </source>
</evidence>
<reference key="1">
    <citation type="journal article" date="2011" name="Mol. Biol. Evol.">
        <title>Unity in variety -- the pan-genome of the Chlamydiae.</title>
        <authorList>
            <person name="Collingro A."/>
            <person name="Tischler P."/>
            <person name="Weinmaier T."/>
            <person name="Penz T."/>
            <person name="Heinz E."/>
            <person name="Brunham R.C."/>
            <person name="Read T.D."/>
            <person name="Bavoil P.M."/>
            <person name="Sachse K."/>
            <person name="Kahane S."/>
            <person name="Friedman M.G."/>
            <person name="Rattei T."/>
            <person name="Myers G.S.A."/>
            <person name="Horn M."/>
        </authorList>
    </citation>
    <scope>NUCLEOTIDE SEQUENCE</scope>
    <source>
        <strain>Z</strain>
    </source>
</reference>
<sequence length="69" mass="7974">MSINDPTFSMQELILTGVMEMFMHLMERGLFKTLMFMKDLATHLEFHLLKDSSPFFLNLVIANSDVMSS</sequence>
<protein>
    <submittedName>
        <fullName evidence="1">Uncharacterized protein</fullName>
    </submittedName>
</protein>
<accession>F8L7I9</accession>
<proteinExistence type="predicted"/>
<organism evidence="1 2">
    <name type="scientific">Simkania negevensis (strain ATCC VR-1471 / DSM 27360 / Z)</name>
    <dbReference type="NCBI Taxonomy" id="331113"/>
    <lineage>
        <taxon>Bacteria</taxon>
        <taxon>Pseudomonadati</taxon>
        <taxon>Chlamydiota</taxon>
        <taxon>Chlamydiia</taxon>
        <taxon>Parachlamydiales</taxon>
        <taxon>Simkaniaceae</taxon>
        <taxon>Simkania</taxon>
    </lineage>
</organism>
<keyword evidence="2" id="KW-1185">Reference proteome</keyword>
<dbReference type="KEGG" id="sng:SNE_A08450"/>
<dbReference type="HOGENOM" id="CLU_2773641_0_0_0"/>
<reference evidence="1 2" key="2">
    <citation type="journal article" date="2011" name="Mol. Biol. Evol.">
        <title>Unity in variety--the pan-genome of the Chlamydiae.</title>
        <authorList>
            <person name="Collingro A."/>
            <person name="Tischler P."/>
            <person name="Weinmaier T."/>
            <person name="Penz T."/>
            <person name="Heinz E."/>
            <person name="Brunham R.C."/>
            <person name="Read T.D."/>
            <person name="Bavoil P.M."/>
            <person name="Sachse K."/>
            <person name="Kahane S."/>
            <person name="Friedman M.G."/>
            <person name="Rattei T."/>
            <person name="Myers G.S."/>
            <person name="Horn M."/>
        </authorList>
    </citation>
    <scope>NUCLEOTIDE SEQUENCE [LARGE SCALE GENOMIC DNA]</scope>
    <source>
        <strain evidence="2">ATCC VR-1471 / Z</strain>
    </source>
</reference>